<evidence type="ECO:0000256" key="5">
    <source>
        <dbReference type="ARBA" id="ARBA00022917"/>
    </source>
</evidence>
<dbReference type="Gene3D" id="2.40.30.10">
    <property type="entry name" value="Translation factors"/>
    <property type="match status" value="2"/>
</dbReference>
<evidence type="ECO:0000313" key="12">
    <source>
        <dbReference type="Proteomes" id="UP000295518"/>
    </source>
</evidence>
<feature type="domain" description="Tr-type G" evidence="10">
    <location>
        <begin position="114"/>
        <end position="281"/>
    </location>
</feature>
<evidence type="ECO:0000256" key="6">
    <source>
        <dbReference type="ARBA" id="ARBA00023134"/>
    </source>
</evidence>
<evidence type="ECO:0000259" key="10">
    <source>
        <dbReference type="PROSITE" id="PS51722"/>
    </source>
</evidence>
<dbReference type="OrthoDB" id="9811804at2"/>
<comment type="subcellular location">
    <subcellularLocation>
        <location evidence="8">Cytoplasm</location>
    </subcellularLocation>
</comment>
<dbReference type="InterPro" id="IPR053905">
    <property type="entry name" value="EF-G-like_DII"/>
</dbReference>
<evidence type="ECO:0000256" key="8">
    <source>
        <dbReference type="HAMAP-Rule" id="MF_00100"/>
    </source>
</evidence>
<dbReference type="SUPFAM" id="SSF52156">
    <property type="entry name" value="Initiation factor IF2/eIF5b, domain 3"/>
    <property type="match status" value="1"/>
</dbReference>
<keyword evidence="6 8" id="KW-0342">GTP-binding</keyword>
<dbReference type="Pfam" id="PF11987">
    <property type="entry name" value="IF-2"/>
    <property type="match status" value="1"/>
</dbReference>
<dbReference type="CDD" id="cd03692">
    <property type="entry name" value="mtIF2_IVc"/>
    <property type="match status" value="1"/>
</dbReference>
<dbReference type="InterPro" id="IPR005225">
    <property type="entry name" value="Small_GTP-bd"/>
</dbReference>
<dbReference type="FunFam" id="3.40.50.10050:FF:000001">
    <property type="entry name" value="Translation initiation factor IF-2"/>
    <property type="match status" value="1"/>
</dbReference>
<comment type="caution">
    <text evidence="11">The sequence shown here is derived from an EMBL/GenBank/DDBJ whole genome shotgun (WGS) entry which is preliminary data.</text>
</comment>
<feature type="binding site" evidence="8">
    <location>
        <begin position="123"/>
        <end position="130"/>
    </location>
    <ligand>
        <name>GTP</name>
        <dbReference type="ChEBI" id="CHEBI:37565"/>
    </ligand>
</feature>
<dbReference type="InterPro" id="IPR044145">
    <property type="entry name" value="IF2_II"/>
</dbReference>
<dbReference type="SUPFAM" id="SSF50447">
    <property type="entry name" value="Translation proteins"/>
    <property type="match status" value="2"/>
</dbReference>
<dbReference type="Pfam" id="PF22042">
    <property type="entry name" value="EF-G_D2"/>
    <property type="match status" value="1"/>
</dbReference>
<organism evidence="11 12">
    <name type="scientific">Mycoplasma testudineum</name>
    <dbReference type="NCBI Taxonomy" id="244584"/>
    <lineage>
        <taxon>Bacteria</taxon>
        <taxon>Bacillati</taxon>
        <taxon>Mycoplasmatota</taxon>
        <taxon>Mollicutes</taxon>
        <taxon>Mycoplasmataceae</taxon>
        <taxon>Mycoplasma</taxon>
    </lineage>
</organism>
<dbReference type="CDD" id="cd01887">
    <property type="entry name" value="IF2_eIF5B"/>
    <property type="match status" value="1"/>
</dbReference>
<evidence type="ECO:0000313" key="11">
    <source>
        <dbReference type="EMBL" id="TDO20465.1"/>
    </source>
</evidence>
<evidence type="ECO:0000256" key="4">
    <source>
        <dbReference type="ARBA" id="ARBA00022741"/>
    </source>
</evidence>
<protein>
    <recommendedName>
        <fullName evidence="2 8">Translation initiation factor IF-2</fullName>
    </recommendedName>
</protein>
<dbReference type="Proteomes" id="UP000295518">
    <property type="component" value="Unassembled WGS sequence"/>
</dbReference>
<reference evidence="11 12" key="1">
    <citation type="submission" date="2019-03" db="EMBL/GenBank/DDBJ databases">
        <title>Genomic Encyclopedia of Archaeal and Bacterial Type Strains, Phase II (KMG-II): from individual species to whole genera.</title>
        <authorList>
            <person name="Goeker M."/>
        </authorList>
    </citation>
    <scope>NUCLEOTIDE SEQUENCE [LARGE SCALE GENOMIC DNA]</scope>
    <source>
        <strain evidence="11 12">ATCC 700618</strain>
    </source>
</reference>
<gene>
    <name evidence="8" type="primary">infB</name>
    <name evidence="11" type="ORF">EI74_0293</name>
</gene>
<dbReference type="InterPro" id="IPR027417">
    <property type="entry name" value="P-loop_NTPase"/>
</dbReference>
<dbReference type="Pfam" id="PF04760">
    <property type="entry name" value="IF2_N"/>
    <property type="match status" value="1"/>
</dbReference>
<dbReference type="Gene3D" id="3.40.50.300">
    <property type="entry name" value="P-loop containing nucleotide triphosphate hydrolases"/>
    <property type="match status" value="1"/>
</dbReference>
<sequence>MANKKNKNKRKTNMEVVETQLFNVKNEVKDNTFIFNGPMTIADFANKIGISGSDIVKNYFLKGKMYGLNHILSEDDIAELSFAHNLDFQVVHEINATNYLDSIEFFDSEEEMQSRAPIITIVGHVDHGKTTLIDQIRKSKIVDTEASGITQHTGAYQIEYNGKPITFLDTPGHEAFTAMRARGTDLTDLVVLVVAADDGVMPQTKEAIQHIKAANVPMIVFVNKMDKPVKDLDRLKSELAANDVVIEEYGGTVPIVYGSALQNQGIDDLFDVINLTTEILDLKANYNRYPLGVIVETRMLKGAGIAATVIVKNGTLNIGDYIVAGAHAAKIKTMINSELKPVKQAIPGMPVRITGFNSTPPAGEKFIGFENEKFAKKLASENERLTKKEKFVQQSSTMNIVTDSNTVNIIIKSDTEGTAEALKHSIVNLSNNDITFNVIAASIGNVSNADLLLAQASEAKIFGFNVTAQNSIKNDAKEKNIPMKFYKVIYEILEELQTIVEQNSEPIYELEKTGQAQILKIFHYSKVGNIAGCKMESGFVKTDSFVKVMRRSKLIYEGKIDSLKRGLDDTKEVKNGFEFGTHIENYDDIQEGDLLDFFVKVRKK</sequence>
<feature type="region of interest" description="G-domain" evidence="8">
    <location>
        <begin position="117"/>
        <end position="265"/>
    </location>
</feature>
<dbReference type="RefSeq" id="WP_094254465.1">
    <property type="nucleotide sequence ID" value="NZ_NNCE01000002.1"/>
</dbReference>
<dbReference type="InterPro" id="IPR006847">
    <property type="entry name" value="IF2_N"/>
</dbReference>
<dbReference type="PANTHER" id="PTHR43381">
    <property type="entry name" value="TRANSLATION INITIATION FACTOR IF-2-RELATED"/>
    <property type="match status" value="1"/>
</dbReference>
<dbReference type="CDD" id="cd03702">
    <property type="entry name" value="IF2_mtIF2_II"/>
    <property type="match status" value="1"/>
</dbReference>
<evidence type="ECO:0000256" key="7">
    <source>
        <dbReference type="ARBA" id="ARBA00025162"/>
    </source>
</evidence>
<dbReference type="NCBIfam" id="TIGR00231">
    <property type="entry name" value="small_GTP"/>
    <property type="match status" value="1"/>
</dbReference>
<keyword evidence="8" id="KW-0963">Cytoplasm</keyword>
<dbReference type="InterPro" id="IPR009000">
    <property type="entry name" value="Transl_B-barrel_sf"/>
</dbReference>
<comment type="similarity">
    <text evidence="1 8 9">Belongs to the TRAFAC class translation factor GTPase superfamily. Classic translation factor GTPase family. IF-2 subfamily.</text>
</comment>
<evidence type="ECO:0000256" key="2">
    <source>
        <dbReference type="ARBA" id="ARBA00020675"/>
    </source>
</evidence>
<dbReference type="InterPro" id="IPR023115">
    <property type="entry name" value="TIF_IF2_dom3"/>
</dbReference>
<dbReference type="GO" id="GO:0003743">
    <property type="term" value="F:translation initiation factor activity"/>
    <property type="evidence" value="ECO:0007669"/>
    <property type="project" value="UniProtKB-UniRule"/>
</dbReference>
<dbReference type="InterPro" id="IPR015760">
    <property type="entry name" value="TIF_IF2"/>
</dbReference>
<comment type="function">
    <text evidence="7 8 9">One of the essential components for the initiation of protein synthesis. Protects formylmethionyl-tRNA from spontaneous hydrolysis and promotes its binding to the 30S ribosomal subunits. Also involved in the hydrolysis of GTP during the formation of the 70S ribosomal complex.</text>
</comment>
<dbReference type="EMBL" id="SNWN01000010">
    <property type="protein sequence ID" value="TDO20465.1"/>
    <property type="molecule type" value="Genomic_DNA"/>
</dbReference>
<evidence type="ECO:0000256" key="3">
    <source>
        <dbReference type="ARBA" id="ARBA00022540"/>
    </source>
</evidence>
<dbReference type="NCBIfam" id="TIGR00487">
    <property type="entry name" value="IF-2"/>
    <property type="match status" value="1"/>
</dbReference>
<name>A0A4R6IHC6_9MOLU</name>
<dbReference type="PROSITE" id="PS51722">
    <property type="entry name" value="G_TR_2"/>
    <property type="match status" value="1"/>
</dbReference>
<dbReference type="FunFam" id="2.40.30.10:FF:000008">
    <property type="entry name" value="Translation initiation factor IF-2"/>
    <property type="match status" value="1"/>
</dbReference>
<evidence type="ECO:0000256" key="1">
    <source>
        <dbReference type="ARBA" id="ARBA00007733"/>
    </source>
</evidence>
<dbReference type="SUPFAM" id="SSF52540">
    <property type="entry name" value="P-loop containing nucleoside triphosphate hydrolases"/>
    <property type="match status" value="1"/>
</dbReference>
<evidence type="ECO:0000256" key="9">
    <source>
        <dbReference type="RuleBase" id="RU000644"/>
    </source>
</evidence>
<feature type="binding site" evidence="8">
    <location>
        <begin position="169"/>
        <end position="173"/>
    </location>
    <ligand>
        <name>GTP</name>
        <dbReference type="ChEBI" id="CHEBI:37565"/>
    </ligand>
</feature>
<dbReference type="FunFam" id="3.40.50.300:FF:000019">
    <property type="entry name" value="Translation initiation factor IF-2"/>
    <property type="match status" value="1"/>
</dbReference>
<dbReference type="GO" id="GO:0003924">
    <property type="term" value="F:GTPase activity"/>
    <property type="evidence" value="ECO:0007669"/>
    <property type="project" value="UniProtKB-UniRule"/>
</dbReference>
<dbReference type="Pfam" id="PF00009">
    <property type="entry name" value="GTP_EFTU"/>
    <property type="match status" value="1"/>
</dbReference>
<dbReference type="Gene3D" id="3.40.50.10050">
    <property type="entry name" value="Translation initiation factor IF- 2, domain 3"/>
    <property type="match status" value="1"/>
</dbReference>
<dbReference type="InterPro" id="IPR000795">
    <property type="entry name" value="T_Tr_GTP-bd_dom"/>
</dbReference>
<dbReference type="GO" id="GO:0005829">
    <property type="term" value="C:cytosol"/>
    <property type="evidence" value="ECO:0007669"/>
    <property type="project" value="TreeGrafter"/>
</dbReference>
<keyword evidence="12" id="KW-1185">Reference proteome</keyword>
<keyword evidence="5 8" id="KW-0648">Protein biosynthesis</keyword>
<feature type="binding site" evidence="8">
    <location>
        <begin position="223"/>
        <end position="226"/>
    </location>
    <ligand>
        <name>GTP</name>
        <dbReference type="ChEBI" id="CHEBI:37565"/>
    </ligand>
</feature>
<dbReference type="InterPro" id="IPR036925">
    <property type="entry name" value="TIF_IF2_dom3_sf"/>
</dbReference>
<proteinExistence type="inferred from homology"/>
<dbReference type="HAMAP" id="MF_00100_B">
    <property type="entry name" value="IF_2_B"/>
    <property type="match status" value="1"/>
</dbReference>
<keyword evidence="3 8" id="KW-0396">Initiation factor</keyword>
<dbReference type="GO" id="GO:0005525">
    <property type="term" value="F:GTP binding"/>
    <property type="evidence" value="ECO:0007669"/>
    <property type="project" value="UniProtKB-KW"/>
</dbReference>
<keyword evidence="4 8" id="KW-0547">Nucleotide-binding</keyword>
<dbReference type="AlphaFoldDB" id="A0A4R6IHC6"/>
<dbReference type="PRINTS" id="PR00315">
    <property type="entry name" value="ELONGATNFCT"/>
</dbReference>
<dbReference type="PANTHER" id="PTHR43381:SF5">
    <property type="entry name" value="TR-TYPE G DOMAIN-CONTAINING PROTEIN"/>
    <property type="match status" value="1"/>
</dbReference>
<accession>A0A4R6IHC6</accession>
<dbReference type="InterPro" id="IPR000178">
    <property type="entry name" value="TF_IF2_bacterial-like"/>
</dbReference>